<feature type="transmembrane region" description="Helical" evidence="12">
    <location>
        <begin position="65"/>
        <end position="85"/>
    </location>
</feature>
<feature type="region of interest" description="Disordered" evidence="11">
    <location>
        <begin position="1"/>
        <end position="22"/>
    </location>
</feature>
<feature type="transmembrane region" description="Helical" evidence="12">
    <location>
        <begin position="117"/>
        <end position="136"/>
    </location>
</feature>
<feature type="transmembrane region" description="Helical" evidence="12">
    <location>
        <begin position="143"/>
        <end position="161"/>
    </location>
</feature>
<gene>
    <name evidence="13" type="ORF">ACFPZ3_19790</name>
</gene>
<feature type="transmembrane region" description="Helical" evidence="12">
    <location>
        <begin position="233"/>
        <end position="253"/>
    </location>
</feature>
<dbReference type="PANTHER" id="PTHR32196:SF32">
    <property type="entry name" value="XYLOSE TRANSPORT SYSTEM PERMEASE PROTEIN XYLH"/>
    <property type="match status" value="1"/>
</dbReference>
<evidence type="ECO:0000256" key="8">
    <source>
        <dbReference type="ARBA" id="ARBA00023136"/>
    </source>
</evidence>
<comment type="function">
    <text evidence="9">Part of the binding-protein-dependent transport system for D-xylose. Probably responsible for the translocation of the substrate across the membrane.</text>
</comment>
<comment type="subcellular location">
    <subcellularLocation>
        <location evidence="1">Cell membrane</location>
        <topology evidence="1">Multi-pass membrane protein</topology>
    </subcellularLocation>
</comment>
<evidence type="ECO:0000256" key="10">
    <source>
        <dbReference type="ARBA" id="ARBA00035686"/>
    </source>
</evidence>
<evidence type="ECO:0000313" key="13">
    <source>
        <dbReference type="EMBL" id="MFC5826115.1"/>
    </source>
</evidence>
<evidence type="ECO:0000256" key="9">
    <source>
        <dbReference type="ARBA" id="ARBA00035611"/>
    </source>
</evidence>
<keyword evidence="2" id="KW-0813">Transport</keyword>
<comment type="caution">
    <text evidence="13">The sequence shown here is derived from an EMBL/GenBank/DDBJ whole genome shotgun (WGS) entry which is preliminary data.</text>
</comment>
<dbReference type="Proteomes" id="UP001596058">
    <property type="component" value="Unassembled WGS sequence"/>
</dbReference>
<evidence type="ECO:0000256" key="3">
    <source>
        <dbReference type="ARBA" id="ARBA00022475"/>
    </source>
</evidence>
<keyword evidence="6 12" id="KW-0812">Transmembrane</keyword>
<feature type="transmembrane region" description="Helical" evidence="12">
    <location>
        <begin position="32"/>
        <end position="53"/>
    </location>
</feature>
<keyword evidence="8 12" id="KW-0472">Membrane</keyword>
<keyword evidence="4" id="KW-0997">Cell inner membrane</keyword>
<feature type="transmembrane region" description="Helical" evidence="12">
    <location>
        <begin position="287"/>
        <end position="304"/>
    </location>
</feature>
<dbReference type="InterPro" id="IPR001851">
    <property type="entry name" value="ABC_transp_permease"/>
</dbReference>
<evidence type="ECO:0000256" key="11">
    <source>
        <dbReference type="SAM" id="MobiDB-lite"/>
    </source>
</evidence>
<keyword evidence="14" id="KW-1185">Reference proteome</keyword>
<evidence type="ECO:0000256" key="12">
    <source>
        <dbReference type="SAM" id="Phobius"/>
    </source>
</evidence>
<evidence type="ECO:0000256" key="6">
    <source>
        <dbReference type="ARBA" id="ARBA00022692"/>
    </source>
</evidence>
<evidence type="ECO:0000313" key="14">
    <source>
        <dbReference type="Proteomes" id="UP001596058"/>
    </source>
</evidence>
<evidence type="ECO:0000256" key="7">
    <source>
        <dbReference type="ARBA" id="ARBA00022989"/>
    </source>
</evidence>
<name>A0ABW1CK34_9ACTN</name>
<keyword evidence="3" id="KW-1003">Cell membrane</keyword>
<dbReference type="RefSeq" id="WP_379515621.1">
    <property type="nucleotide sequence ID" value="NZ_JBHSPA010000023.1"/>
</dbReference>
<keyword evidence="5" id="KW-0762">Sugar transport</keyword>
<dbReference type="CDD" id="cd06579">
    <property type="entry name" value="TM_PBP1_transp_AraH_like"/>
    <property type="match status" value="1"/>
</dbReference>
<dbReference type="Pfam" id="PF02653">
    <property type="entry name" value="BPD_transp_2"/>
    <property type="match status" value="1"/>
</dbReference>
<sequence>MEQLTQESTAVAGSDKGRPTHRPKTKIHVLDLALDNIVWILLVVFAVLANFMNPFFLSVANLQNVLVQATTLGFVAVAIALTLLLGEIDLSVIGILGFTGAVGAMVVNQGVPGPAAILLVVLLGAVIGLVNGLCIAKLRMNSLIETLAMGLALGGAVLAVTKGQTITISSQSYTFVGQGSIFGWPVMPLALVLLFVVIAVLLNRTPWGRRLYATGGNKRAAYAAGIRTDRQLISAYVVSGLLAGCGGWLATAYLSGVNSTVGSDLLLYAVAAPVIGGVSLFGGRGRVLGMLGGTLLLTVVQVGLQLVNISAYYVAMVGGAMIFLAVFVDAVRIRRRES</sequence>
<evidence type="ECO:0000256" key="4">
    <source>
        <dbReference type="ARBA" id="ARBA00022519"/>
    </source>
</evidence>
<proteinExistence type="predicted"/>
<evidence type="ECO:0000256" key="1">
    <source>
        <dbReference type="ARBA" id="ARBA00004651"/>
    </source>
</evidence>
<feature type="transmembrane region" description="Helical" evidence="12">
    <location>
        <begin position="265"/>
        <end position="282"/>
    </location>
</feature>
<evidence type="ECO:0000256" key="2">
    <source>
        <dbReference type="ARBA" id="ARBA00022448"/>
    </source>
</evidence>
<feature type="compositionally biased region" description="Polar residues" evidence="11">
    <location>
        <begin position="1"/>
        <end position="11"/>
    </location>
</feature>
<organism evidence="13 14">
    <name type="scientific">Nonomuraea insulae</name>
    <dbReference type="NCBI Taxonomy" id="1616787"/>
    <lineage>
        <taxon>Bacteria</taxon>
        <taxon>Bacillati</taxon>
        <taxon>Actinomycetota</taxon>
        <taxon>Actinomycetes</taxon>
        <taxon>Streptosporangiales</taxon>
        <taxon>Streptosporangiaceae</taxon>
        <taxon>Nonomuraea</taxon>
    </lineage>
</organism>
<keyword evidence="7 12" id="KW-1133">Transmembrane helix</keyword>
<dbReference type="PANTHER" id="PTHR32196">
    <property type="entry name" value="ABC TRANSPORTER PERMEASE PROTEIN YPHD-RELATED-RELATED"/>
    <property type="match status" value="1"/>
</dbReference>
<accession>A0ABW1CK34</accession>
<reference evidence="14" key="1">
    <citation type="journal article" date="2019" name="Int. J. Syst. Evol. Microbiol.">
        <title>The Global Catalogue of Microorganisms (GCM) 10K type strain sequencing project: providing services to taxonomists for standard genome sequencing and annotation.</title>
        <authorList>
            <consortium name="The Broad Institute Genomics Platform"/>
            <consortium name="The Broad Institute Genome Sequencing Center for Infectious Disease"/>
            <person name="Wu L."/>
            <person name="Ma J."/>
        </authorList>
    </citation>
    <scope>NUCLEOTIDE SEQUENCE [LARGE SCALE GENOMIC DNA]</scope>
    <source>
        <strain evidence="14">CCUG 53903</strain>
    </source>
</reference>
<feature type="transmembrane region" description="Helical" evidence="12">
    <location>
        <begin position="181"/>
        <end position="202"/>
    </location>
</feature>
<protein>
    <recommendedName>
        <fullName evidence="10">Xylose transport system permease protein XylH</fullName>
    </recommendedName>
</protein>
<feature type="transmembrane region" description="Helical" evidence="12">
    <location>
        <begin position="310"/>
        <end position="331"/>
    </location>
</feature>
<evidence type="ECO:0000256" key="5">
    <source>
        <dbReference type="ARBA" id="ARBA00022597"/>
    </source>
</evidence>
<dbReference type="EMBL" id="JBHSPA010000023">
    <property type="protein sequence ID" value="MFC5826115.1"/>
    <property type="molecule type" value="Genomic_DNA"/>
</dbReference>